<dbReference type="PROSITE" id="PS51257">
    <property type="entry name" value="PROKAR_LIPOPROTEIN"/>
    <property type="match status" value="1"/>
</dbReference>
<dbReference type="EMBL" id="SRYR01000007">
    <property type="protein sequence ID" value="TGY41505.1"/>
    <property type="molecule type" value="Genomic_DNA"/>
</dbReference>
<evidence type="ECO:0000259" key="1">
    <source>
        <dbReference type="Pfam" id="PF07532"/>
    </source>
</evidence>
<dbReference type="AlphaFoldDB" id="A0A4S2DI60"/>
<evidence type="ECO:0000313" key="2">
    <source>
        <dbReference type="EMBL" id="TGY41505.1"/>
    </source>
</evidence>
<proteinExistence type="predicted"/>
<dbReference type="SUPFAM" id="SSF48452">
    <property type="entry name" value="TPR-like"/>
    <property type="match status" value="1"/>
</dbReference>
<dbReference type="RefSeq" id="WP_136007526.1">
    <property type="nucleotide sequence ID" value="NZ_SRYR01000007.1"/>
</dbReference>
<evidence type="ECO:0000313" key="3">
    <source>
        <dbReference type="Proteomes" id="UP000306888"/>
    </source>
</evidence>
<keyword evidence="3" id="KW-1185">Reference proteome</keyword>
<dbReference type="Pfam" id="PF07532">
    <property type="entry name" value="Big_4"/>
    <property type="match status" value="1"/>
</dbReference>
<gene>
    <name evidence="2" type="ORF">E5347_12305</name>
</gene>
<protein>
    <recommendedName>
        <fullName evidence="1">Bacterial Ig-like domain-containing protein</fullName>
    </recommendedName>
</protein>
<comment type="caution">
    <text evidence="2">The sequence shown here is derived from an EMBL/GenBank/DDBJ whole genome shotgun (WGS) entry which is preliminary data.</text>
</comment>
<dbReference type="InterPro" id="IPR011081">
    <property type="entry name" value="Big_4"/>
</dbReference>
<accession>A0A4S2DI60</accession>
<dbReference type="InterPro" id="IPR011990">
    <property type="entry name" value="TPR-like_helical_dom_sf"/>
</dbReference>
<dbReference type="Pfam" id="PF14559">
    <property type="entry name" value="TPR_19"/>
    <property type="match status" value="1"/>
</dbReference>
<name>A0A4S2DI60_9CLOT</name>
<dbReference type="Gene3D" id="1.25.40.10">
    <property type="entry name" value="Tetratricopeptide repeat domain"/>
    <property type="match status" value="1"/>
</dbReference>
<dbReference type="OrthoDB" id="1934744at2"/>
<reference evidence="2 3" key="1">
    <citation type="submission" date="2019-04" db="EMBL/GenBank/DDBJ databases">
        <title>Microbes associate with the intestines of laboratory mice.</title>
        <authorList>
            <person name="Navarre W."/>
            <person name="Wong E."/>
            <person name="Huang K."/>
            <person name="Tropini C."/>
            <person name="Ng K."/>
            <person name="Yu B."/>
        </authorList>
    </citation>
    <scope>NUCLEOTIDE SEQUENCE [LARGE SCALE GENOMIC DNA]</scope>
    <source>
        <strain evidence="2 3">NM50_B9-20</strain>
    </source>
</reference>
<feature type="domain" description="Bacterial Ig-like" evidence="1">
    <location>
        <begin position="134"/>
        <end position="182"/>
    </location>
</feature>
<dbReference type="Proteomes" id="UP000306888">
    <property type="component" value="Unassembled WGS sequence"/>
</dbReference>
<organism evidence="2 3">
    <name type="scientific">Clostridium sartagoforme</name>
    <dbReference type="NCBI Taxonomy" id="84031"/>
    <lineage>
        <taxon>Bacteria</taxon>
        <taxon>Bacillati</taxon>
        <taxon>Bacillota</taxon>
        <taxon>Clostridia</taxon>
        <taxon>Eubacteriales</taxon>
        <taxon>Clostridiaceae</taxon>
        <taxon>Clostridium</taxon>
    </lineage>
</organism>
<sequence>MFKKVKKYGIIFIILSLSIFLYSCTDSTKKVTLSENTGEDILVEEDEVAESMNTAKKLLSDNQFSEANDLYNKALSLDNTNKDLYIEVKDTLLNSNRYEDAYTVIKKAIDNNVDVDNMKNIAKDIASNFQTIQINYSTYEGSSFILPSIITTTLDNKEVTLKVAWDNSNVNTKKIGEYSYKGFSEEHFRNIEAKVTILNRKETVIGSIKKIYTSNGKTYVDVDLVEFYFGKEIALKEAMKDNEKIAYDEEKGPYVPDGYYIRNNYTTITTYQVSDNCSYKLLEHDLEERLGYEIDNKGTSDINFDCSAKDFKEVIKLYNEFEKEEFDDKGRPITNRATLCWIELDGGIAQSIYRQYTP</sequence>